<dbReference type="InterPro" id="IPR036582">
    <property type="entry name" value="Mao_N_sf"/>
</dbReference>
<proteinExistence type="predicted"/>
<evidence type="ECO:0000313" key="5">
    <source>
        <dbReference type="Proteomes" id="UP000806211"/>
    </source>
</evidence>
<name>A0ABR9RCS8_9FIRM</name>
<reference evidence="4 5" key="1">
    <citation type="submission" date="2020-10" db="EMBL/GenBank/DDBJ databases">
        <title>ChiBAC.</title>
        <authorList>
            <person name="Zenner C."/>
            <person name="Hitch T.C.A."/>
            <person name="Clavel T."/>
        </authorList>
    </citation>
    <scope>NUCLEOTIDE SEQUENCE [LARGE SCALE GENOMIC DNA]</scope>
    <source>
        <strain evidence="4 5">DSM 107456</strain>
    </source>
</reference>
<feature type="domain" description="PepSY" evidence="2">
    <location>
        <begin position="188"/>
        <end position="250"/>
    </location>
</feature>
<dbReference type="Pfam" id="PF03413">
    <property type="entry name" value="PepSY"/>
    <property type="match status" value="3"/>
</dbReference>
<feature type="domain" description="PepSY" evidence="2">
    <location>
        <begin position="104"/>
        <end position="164"/>
    </location>
</feature>
<feature type="domain" description="PepSY" evidence="2">
    <location>
        <begin position="264"/>
        <end position="325"/>
    </location>
</feature>
<evidence type="ECO:0000313" key="4">
    <source>
        <dbReference type="EMBL" id="MBE5056505.1"/>
    </source>
</evidence>
<gene>
    <name evidence="4" type="ORF">INF37_10930</name>
</gene>
<dbReference type="Gene3D" id="3.30.457.10">
    <property type="entry name" value="Copper amine oxidase-like, N-terminal domain"/>
    <property type="match status" value="1"/>
</dbReference>
<accession>A0ABR9RCS8</accession>
<evidence type="ECO:0000259" key="2">
    <source>
        <dbReference type="Pfam" id="PF03413"/>
    </source>
</evidence>
<sequence>MMKQNRWKKSVAALTMAGVLALGMAAGAAVVRQKITAELRPDITVKVNGKVQDLDKDAISYNGSTYLPVRAIGEAVGMDVNWDSSTQTVSLDGASNWDDVDAYITLANAKTIALEDAGLSASKVTFTKAESGWDDGRPVYDVEFTYNGKSYDYEICAWTGNIISRDGQYWNDNWDDNWGNGNGNGNYIGMARAKTIALEDVGLSASKVTFTKTQGDWDDGRKVYDIEFVSGSTKYEYEIAAATGTVLKREHESWSGGTSSSTAIGVEKAKTIALNDAGLSASQVTFTKAQTDWDDGRMEYDVEFRSGGIEYEYEIDAYSGAILSRDVDRD</sequence>
<dbReference type="EMBL" id="JADCKF010000009">
    <property type="protein sequence ID" value="MBE5056505.1"/>
    <property type="molecule type" value="Genomic_DNA"/>
</dbReference>
<dbReference type="SUPFAM" id="SSF55383">
    <property type="entry name" value="Copper amine oxidase, domain N"/>
    <property type="match status" value="1"/>
</dbReference>
<keyword evidence="1" id="KW-0732">Signal</keyword>
<dbReference type="Pfam" id="PF07833">
    <property type="entry name" value="Cu_amine_oxidN1"/>
    <property type="match status" value="1"/>
</dbReference>
<feature type="chain" id="PRO_5046266912" evidence="1">
    <location>
        <begin position="29"/>
        <end position="330"/>
    </location>
</feature>
<dbReference type="InterPro" id="IPR012854">
    <property type="entry name" value="Cu_amine_oxidase-like_N"/>
</dbReference>
<feature type="domain" description="Copper amine oxidase-like N-terminal" evidence="3">
    <location>
        <begin position="45"/>
        <end position="90"/>
    </location>
</feature>
<organism evidence="4 5">
    <name type="scientific">Pseudoflavonifractor gallinarum</name>
    <dbReference type="NCBI Taxonomy" id="2779352"/>
    <lineage>
        <taxon>Bacteria</taxon>
        <taxon>Bacillati</taxon>
        <taxon>Bacillota</taxon>
        <taxon>Clostridia</taxon>
        <taxon>Eubacteriales</taxon>
        <taxon>Oscillospiraceae</taxon>
        <taxon>Pseudoflavonifractor</taxon>
    </lineage>
</organism>
<keyword evidence="5" id="KW-1185">Reference proteome</keyword>
<comment type="caution">
    <text evidence="4">The sequence shown here is derived from an EMBL/GenBank/DDBJ whole genome shotgun (WGS) entry which is preliminary data.</text>
</comment>
<dbReference type="RefSeq" id="WP_193538290.1">
    <property type="nucleotide sequence ID" value="NZ_JADCKF010000009.1"/>
</dbReference>
<dbReference type="Gene3D" id="3.10.450.40">
    <property type="match status" value="3"/>
</dbReference>
<dbReference type="Proteomes" id="UP000806211">
    <property type="component" value="Unassembled WGS sequence"/>
</dbReference>
<evidence type="ECO:0000256" key="1">
    <source>
        <dbReference type="SAM" id="SignalP"/>
    </source>
</evidence>
<evidence type="ECO:0000259" key="3">
    <source>
        <dbReference type="Pfam" id="PF07833"/>
    </source>
</evidence>
<feature type="signal peptide" evidence="1">
    <location>
        <begin position="1"/>
        <end position="28"/>
    </location>
</feature>
<protein>
    <submittedName>
        <fullName evidence="4">PepSY domain-containing protein</fullName>
    </submittedName>
</protein>
<dbReference type="InterPro" id="IPR025711">
    <property type="entry name" value="PepSY"/>
</dbReference>